<dbReference type="GO" id="GO:0005506">
    <property type="term" value="F:iron ion binding"/>
    <property type="evidence" value="ECO:0007669"/>
    <property type="project" value="InterPro"/>
</dbReference>
<evidence type="ECO:0000256" key="6">
    <source>
        <dbReference type="ARBA" id="ARBA00022617"/>
    </source>
</evidence>
<feature type="binding site" description="axial binding residue" evidence="14">
    <location>
        <position position="802"/>
    </location>
    <ligand>
        <name>heme</name>
        <dbReference type="ChEBI" id="CHEBI:30413"/>
    </ligand>
    <ligandPart>
        <name>Fe</name>
        <dbReference type="ChEBI" id="CHEBI:18248"/>
    </ligandPart>
</feature>
<dbReference type="CDD" id="cd11056">
    <property type="entry name" value="CYP6-like"/>
    <property type="match status" value="1"/>
</dbReference>
<keyword evidence="11 14" id="KW-0408">Iron</keyword>
<evidence type="ECO:0000256" key="1">
    <source>
        <dbReference type="ARBA" id="ARBA00001971"/>
    </source>
</evidence>
<protein>
    <recommendedName>
        <fullName evidence="17">Cytochrome P450</fullName>
    </recommendedName>
</protein>
<evidence type="ECO:0000256" key="11">
    <source>
        <dbReference type="ARBA" id="ARBA00023004"/>
    </source>
</evidence>
<dbReference type="InterPro" id="IPR001128">
    <property type="entry name" value="Cyt_P450"/>
</dbReference>
<keyword evidence="16" id="KW-1185">Reference proteome</keyword>
<dbReference type="PRINTS" id="PR00385">
    <property type="entry name" value="P450"/>
</dbReference>
<dbReference type="GO" id="GO:0016705">
    <property type="term" value="F:oxidoreductase activity, acting on paired donors, with incorporation or reduction of molecular oxygen"/>
    <property type="evidence" value="ECO:0007669"/>
    <property type="project" value="InterPro"/>
</dbReference>
<evidence type="ECO:0008006" key="17">
    <source>
        <dbReference type="Google" id="ProtNLM"/>
    </source>
</evidence>
<dbReference type="FunFam" id="1.10.630.10:FF:000042">
    <property type="entry name" value="Cytochrome P450"/>
    <property type="match status" value="1"/>
</dbReference>
<name>A0A1B0D3B0_PHLPP</name>
<dbReference type="EnsemblMetazoa" id="PPAI001833-RA">
    <property type="protein sequence ID" value="PPAI001833-PA"/>
    <property type="gene ID" value="PPAI001833"/>
</dbReference>
<evidence type="ECO:0000256" key="13">
    <source>
        <dbReference type="ARBA" id="ARBA00023136"/>
    </source>
</evidence>
<evidence type="ECO:0000256" key="14">
    <source>
        <dbReference type="PIRSR" id="PIRSR602403-1"/>
    </source>
</evidence>
<keyword evidence="7 14" id="KW-0479">Metal-binding</keyword>
<dbReference type="InterPro" id="IPR036396">
    <property type="entry name" value="Cyt_P450_sf"/>
</dbReference>
<organism evidence="15 16">
    <name type="scientific">Phlebotomus papatasi</name>
    <name type="common">Sandfly</name>
    <dbReference type="NCBI Taxonomy" id="29031"/>
    <lineage>
        <taxon>Eukaryota</taxon>
        <taxon>Metazoa</taxon>
        <taxon>Ecdysozoa</taxon>
        <taxon>Arthropoda</taxon>
        <taxon>Hexapoda</taxon>
        <taxon>Insecta</taxon>
        <taxon>Pterygota</taxon>
        <taxon>Neoptera</taxon>
        <taxon>Endopterygota</taxon>
        <taxon>Diptera</taxon>
        <taxon>Nematocera</taxon>
        <taxon>Psychodoidea</taxon>
        <taxon>Psychodidae</taxon>
        <taxon>Phlebotomus</taxon>
        <taxon>Phlebotomus</taxon>
    </lineage>
</organism>
<dbReference type="PANTHER" id="PTHR24292">
    <property type="entry name" value="CYTOCHROME P450"/>
    <property type="match status" value="1"/>
</dbReference>
<sequence>MALTGQKWKDMRATLSPAFTGSKMRLMCDFMVESCDQMVSYLKEEVTKKGLQSYDVKELIARLAVDVIGTCAFGVKVDSLKDKNNEFFVTSRSLINFTSISLQIKFILYIICPQIMKFFKISFFSEAASNFIRNIVLDTMKTREEKNIIRPDMIHLLMEAKKGNLINAGNDKDSAGFATVEESDIGMRTFIKRSWKDDELVGQCFLFFLAGYEALSTITSFVIYEIMVNTDVQNKLYQEVSEMDKKSEGKSLNYDTLKQLKYLDMVVSEVLRKWSGPALDRVCTRDFTFKYDMKSTIYYLVLNFHVEPTEKTQIPIKFTNSVIGLQPEKGIHAQFLLGLLVYYIYQFGTKNENFFLERGLKFRKPVFLFGNNFPVVSLKNNLFDLMRGICRDFPKEKLIGYYDFRTPFVVVLDPEILKQLTIKEFENFTDHVPILSEDSDPLFGNALFSLRGHKWKDMRATLSPAFTGSKMRLMCDLMVEICEQMVIYLKDDVAKNGLQIHEAKKLISRLAIDIIGTCAFGVKVDSLKDKENEFYVTASNLINLSGLSLQIKFAGYRMFPKLMKLLKIPLFPEGSRNFMKTLILNTIRTREEKNIKRPDMINLLMDAQKGDLIYNAAETDSASAGFATVEESEIGRTTLIKRSWTDDELVAQCFIFFLAGFEGLSNITSFVIYEIMVNKDVQDKLYKEVSRIEKDLDGKSLKYDTLQQLKYLDMVVSEVLRKWAGPFVDRICTKDFTLKYDGNKEYTFYKGESFVIPITVYHHNPEFFPNPEKFDPERFSDEKKGSINSSTYIPFGIGPRNCIGSRFALMEIKAIIYYLVLNFHIEQTEKTQIPIRLANSFAGLMSEKGVHVQFRPRY</sequence>
<comment type="similarity">
    <text evidence="5">Belongs to the cytochrome P450 family.</text>
</comment>
<evidence type="ECO:0000256" key="3">
    <source>
        <dbReference type="ARBA" id="ARBA00004174"/>
    </source>
</evidence>
<dbReference type="PRINTS" id="PR00465">
    <property type="entry name" value="EP450IV"/>
</dbReference>
<evidence type="ECO:0000256" key="8">
    <source>
        <dbReference type="ARBA" id="ARBA00022824"/>
    </source>
</evidence>
<dbReference type="VEuPathDB" id="VectorBase:PPAPM1_005279"/>
<evidence type="ECO:0000256" key="5">
    <source>
        <dbReference type="ARBA" id="ARBA00010617"/>
    </source>
</evidence>
<evidence type="ECO:0000256" key="9">
    <source>
        <dbReference type="ARBA" id="ARBA00022848"/>
    </source>
</evidence>
<dbReference type="InterPro" id="IPR017972">
    <property type="entry name" value="Cyt_P450_CS"/>
</dbReference>
<dbReference type="Proteomes" id="UP000092462">
    <property type="component" value="Unassembled WGS sequence"/>
</dbReference>
<dbReference type="GO" id="GO:0020037">
    <property type="term" value="F:heme binding"/>
    <property type="evidence" value="ECO:0007669"/>
    <property type="project" value="InterPro"/>
</dbReference>
<evidence type="ECO:0000313" key="15">
    <source>
        <dbReference type="EnsemblMetazoa" id="PPAI001833-PA"/>
    </source>
</evidence>
<keyword evidence="9" id="KW-0492">Microsome</keyword>
<dbReference type="SUPFAM" id="SSF48264">
    <property type="entry name" value="Cytochrome P450"/>
    <property type="match status" value="2"/>
</dbReference>
<dbReference type="InterPro" id="IPR050476">
    <property type="entry name" value="Insect_CytP450_Detox"/>
</dbReference>
<comment type="function">
    <text evidence="2">May be involved in the metabolism of insect hormones and in the breakdown of synthetic insecticides.</text>
</comment>
<evidence type="ECO:0000256" key="4">
    <source>
        <dbReference type="ARBA" id="ARBA00004406"/>
    </source>
</evidence>
<dbReference type="GO" id="GO:0004497">
    <property type="term" value="F:monooxygenase activity"/>
    <property type="evidence" value="ECO:0007669"/>
    <property type="project" value="UniProtKB-KW"/>
</dbReference>
<comment type="cofactor">
    <cofactor evidence="1 14">
        <name>heme</name>
        <dbReference type="ChEBI" id="CHEBI:30413"/>
    </cofactor>
</comment>
<dbReference type="InterPro" id="IPR002403">
    <property type="entry name" value="Cyt_P450_E_grp-IV"/>
</dbReference>
<dbReference type="PANTHER" id="PTHR24292:SF54">
    <property type="entry name" value="CYP9F3-RELATED"/>
    <property type="match status" value="1"/>
</dbReference>
<evidence type="ECO:0000256" key="10">
    <source>
        <dbReference type="ARBA" id="ARBA00023002"/>
    </source>
</evidence>
<evidence type="ECO:0000256" key="2">
    <source>
        <dbReference type="ARBA" id="ARBA00003690"/>
    </source>
</evidence>
<dbReference type="Gene3D" id="1.10.630.10">
    <property type="entry name" value="Cytochrome P450"/>
    <property type="match status" value="2"/>
</dbReference>
<dbReference type="GO" id="GO:0005789">
    <property type="term" value="C:endoplasmic reticulum membrane"/>
    <property type="evidence" value="ECO:0007669"/>
    <property type="project" value="UniProtKB-SubCell"/>
</dbReference>
<dbReference type="PROSITE" id="PS00086">
    <property type="entry name" value="CYTOCHROME_P450"/>
    <property type="match status" value="1"/>
</dbReference>
<keyword evidence="8" id="KW-0256">Endoplasmic reticulum</keyword>
<proteinExistence type="inferred from homology"/>
<keyword evidence="12" id="KW-0503">Monooxygenase</keyword>
<dbReference type="Pfam" id="PF00067">
    <property type="entry name" value="p450"/>
    <property type="match status" value="2"/>
</dbReference>
<dbReference type="VEuPathDB" id="VectorBase:PPAI001833"/>
<evidence type="ECO:0000313" key="16">
    <source>
        <dbReference type="Proteomes" id="UP000092462"/>
    </source>
</evidence>
<comment type="subcellular location">
    <subcellularLocation>
        <location evidence="4">Endoplasmic reticulum membrane</location>
        <topology evidence="4">Peripheral membrane protein</topology>
    </subcellularLocation>
    <subcellularLocation>
        <location evidence="3">Microsome membrane</location>
        <topology evidence="3">Peripheral membrane protein</topology>
    </subcellularLocation>
</comment>
<reference evidence="15" key="1">
    <citation type="submission" date="2022-08" db="UniProtKB">
        <authorList>
            <consortium name="EnsemblMetazoa"/>
        </authorList>
    </citation>
    <scope>IDENTIFICATION</scope>
    <source>
        <strain evidence="15">Israel</strain>
    </source>
</reference>
<dbReference type="EMBL" id="AJVK01010916">
    <property type="status" value="NOT_ANNOTATED_CDS"/>
    <property type="molecule type" value="Genomic_DNA"/>
</dbReference>
<dbReference type="AlphaFoldDB" id="A0A1B0D3B0"/>
<keyword evidence="10" id="KW-0560">Oxidoreductase</keyword>
<accession>A0A1B0D3B0</accession>
<keyword evidence="6 14" id="KW-0349">Heme</keyword>
<evidence type="ECO:0000256" key="12">
    <source>
        <dbReference type="ARBA" id="ARBA00023033"/>
    </source>
</evidence>
<evidence type="ECO:0000256" key="7">
    <source>
        <dbReference type="ARBA" id="ARBA00022723"/>
    </source>
</evidence>
<dbReference type="VEuPathDB" id="VectorBase:PPAPM1_000996"/>
<keyword evidence="13" id="KW-0472">Membrane</keyword>